<keyword evidence="3" id="KW-0349">Heme</keyword>
<dbReference type="InterPro" id="IPR016024">
    <property type="entry name" value="ARM-type_fold"/>
</dbReference>
<feature type="region of interest" description="Disordered" evidence="4">
    <location>
        <begin position="770"/>
        <end position="794"/>
    </location>
</feature>
<dbReference type="GO" id="GO:0004497">
    <property type="term" value="F:monooxygenase activity"/>
    <property type="evidence" value="ECO:0007669"/>
    <property type="project" value="InterPro"/>
</dbReference>
<dbReference type="GO" id="GO:0020037">
    <property type="term" value="F:heme binding"/>
    <property type="evidence" value="ECO:0007669"/>
    <property type="project" value="InterPro"/>
</dbReference>
<dbReference type="PANTHER" id="PTHR13129:SF4">
    <property type="entry name" value="DDB1- AND CUL4-ASSOCIATED FACTOR 1"/>
    <property type="match status" value="1"/>
</dbReference>
<evidence type="ECO:0000256" key="4">
    <source>
        <dbReference type="SAM" id="MobiDB-lite"/>
    </source>
</evidence>
<dbReference type="InterPro" id="IPR017972">
    <property type="entry name" value="Cyt_P450_CS"/>
</dbReference>
<keyword evidence="3" id="KW-0408">Iron</keyword>
<name>A0A843U6A7_COLES</name>
<feature type="region of interest" description="Disordered" evidence="4">
    <location>
        <begin position="574"/>
        <end position="641"/>
    </location>
</feature>
<evidence type="ECO:0000313" key="6">
    <source>
        <dbReference type="Proteomes" id="UP000652761"/>
    </source>
</evidence>
<feature type="region of interest" description="Disordered" evidence="4">
    <location>
        <begin position="224"/>
        <end position="265"/>
    </location>
</feature>
<keyword evidence="2" id="KW-0539">Nucleus</keyword>
<dbReference type="Proteomes" id="UP000652761">
    <property type="component" value="Unassembled WGS sequence"/>
</dbReference>
<gene>
    <name evidence="5" type="ORF">Taro_009397</name>
</gene>
<dbReference type="Gene3D" id="1.10.630.10">
    <property type="entry name" value="Cytochrome P450"/>
    <property type="match status" value="1"/>
</dbReference>
<dbReference type="GO" id="GO:0080008">
    <property type="term" value="C:Cul4-RING E3 ubiquitin ligase complex"/>
    <property type="evidence" value="ECO:0007669"/>
    <property type="project" value="TreeGrafter"/>
</dbReference>
<dbReference type="PROSITE" id="PS00086">
    <property type="entry name" value="CYTOCHROME_P450"/>
    <property type="match status" value="1"/>
</dbReference>
<proteinExistence type="predicted"/>
<dbReference type="PRINTS" id="PR00463">
    <property type="entry name" value="EP450I"/>
</dbReference>
<feature type="region of interest" description="Disordered" evidence="4">
    <location>
        <begin position="463"/>
        <end position="550"/>
    </location>
</feature>
<dbReference type="InterPro" id="IPR033270">
    <property type="entry name" value="VPRBP/DCAF1"/>
</dbReference>
<dbReference type="EMBL" id="NMUH01000326">
    <property type="protein sequence ID" value="MQL76983.1"/>
    <property type="molecule type" value="Genomic_DNA"/>
</dbReference>
<feature type="compositionally biased region" description="Basic and acidic residues" evidence="4">
    <location>
        <begin position="497"/>
        <end position="506"/>
    </location>
</feature>
<dbReference type="GO" id="GO:0005506">
    <property type="term" value="F:iron ion binding"/>
    <property type="evidence" value="ECO:0007669"/>
    <property type="project" value="InterPro"/>
</dbReference>
<dbReference type="PANTHER" id="PTHR13129">
    <property type="entry name" value="VPRBP PROTEIN-RELATED"/>
    <property type="match status" value="1"/>
</dbReference>
<feature type="compositionally biased region" description="Basic and acidic residues" evidence="4">
    <location>
        <begin position="1216"/>
        <end position="1227"/>
    </location>
</feature>
<evidence type="ECO:0000313" key="5">
    <source>
        <dbReference type="EMBL" id="MQL76983.1"/>
    </source>
</evidence>
<dbReference type="OrthoDB" id="27563at2759"/>
<keyword evidence="6" id="KW-1185">Reference proteome</keyword>
<feature type="binding site" description="axial binding residue" evidence="3">
    <location>
        <position position="72"/>
    </location>
    <ligand>
        <name>heme</name>
        <dbReference type="ChEBI" id="CHEBI:30413"/>
    </ligand>
    <ligandPart>
        <name>Fe</name>
        <dbReference type="ChEBI" id="CHEBI:18248"/>
    </ligandPart>
</feature>
<sequence>MLPHRANADVKLASYDVPKGSNVLVNVWAIARNPAVWKDPLEFRPERFSDEDVDMKGHDFRLLPFGAGRRMCPGAQLGINMVQSMLGHLFHQFRWERRSRVDLFIAYPSINPLCEEIVPPPQPVPDPKKFSRDTARPDWAGPIRFTHARTSTGELFPITRLAAIRSLSSKAASQQINSFIKGFGLRAPLSLPLSTSGLLLTLHRREERKQESAIGDLAAYTAFMEPGPGADSGGGEVPPASAAGEQEEEPSVGTAGGNGDGGGEEDEALLARAQKLLSKILAARANPNPKHLHALASMLETQERRYLQESGSSSSSNGRSSHLIGRLGNLIQDNDEFFDLVQSKFLSESRYSVIIHAAATRLIVSCSSTWVYPPVFEDSVLDNIKSWVMDDIAVIPGDESNWKDLGRNMSTDSEMLKAYSTGLLAISLAGGGQLVEDVLTSGLSARLMHYLRIRVLGEVNPGQKDATIPLESKHTSGASVRSRDERGRRSRPVLEAARSEVPRMGDEGLFGDQNTEREHDRSTISRLPEGEECWTDGPESLRSDLGDSPAEVSGVFPTVDKDVEQLDERWCGQDVFDGRSRSSYGPSRSARDEDADENVRDDLRRRMNRGVQRNRGTGKTNEGSLESEIALPSPGSGSRMVRGRSVKDRIFPKGGDIKTSSDTKNIMNKVDCDAFSDEHDAERFKECTIGTRDISDLVKKAIMAAEAEARVANAPPEAIKAAGDAAAELVKTSALEAWKSSNDEEAAVLAASKAASTVVDAAIATEMARQVPVSSDASEDPRSCETVEPEKDEEPEEFYILDDESLAQLREKYSIQCLEILGEYVEALGPVLHEKGVDVCLALLQRCFKSKGSPQSLVLLPEILKLICALAAHRKFAAVFVDRGGMQKLLSVERVTQTFSGLSSCLFTIGTLQGIMERVCALPSDVVNEVVELALQLLECPQDQARKNAAVFFAAAFVFRAVLDSFDAQEGLQKMLNLLHGTASVRSGGNSGTLNLPNAPLRNDRSPADVLTASEKQIAYHTCVASRQYFRAHLLLLVDSLRPNKSSRSLARHSSSARAAYKPLDISNEAMDAIFLQIQRDRKLGPAFVRARWPAVDNFLASNGHVIMLELCQAPPAERYLHDLAPYALGVLHIVTLVPYSRKMIVNATLSNDRVGMAVILDAINSAGGVDPEVIQPALNVLVNLVCPPPSISYKPPLPAQGQQSVVHGLNGPGAENREKNYERTFSDRITPLPVQSEPRERNGEANPVERGSTGALGTPFPASSSQTVVPSISSGVVGDRRISLGPGAGCAGLAAQLEQGYRQARESVRSNNGIKVLLHFLHPRMITPPATLDCLRALACRVLLGLARDETIAHILTKLQAIYKYDLCPAPST</sequence>
<organism evidence="5 6">
    <name type="scientific">Colocasia esculenta</name>
    <name type="common">Wild taro</name>
    <name type="synonym">Arum esculentum</name>
    <dbReference type="NCBI Taxonomy" id="4460"/>
    <lineage>
        <taxon>Eukaryota</taxon>
        <taxon>Viridiplantae</taxon>
        <taxon>Streptophyta</taxon>
        <taxon>Embryophyta</taxon>
        <taxon>Tracheophyta</taxon>
        <taxon>Spermatophyta</taxon>
        <taxon>Magnoliopsida</taxon>
        <taxon>Liliopsida</taxon>
        <taxon>Araceae</taxon>
        <taxon>Aroideae</taxon>
        <taxon>Colocasieae</taxon>
        <taxon>Colocasia</taxon>
    </lineage>
</organism>
<dbReference type="SUPFAM" id="SSF48371">
    <property type="entry name" value="ARM repeat"/>
    <property type="match status" value="1"/>
</dbReference>
<feature type="compositionally biased region" description="Basic and acidic residues" evidence="4">
    <location>
        <begin position="514"/>
        <end position="523"/>
    </location>
</feature>
<evidence type="ECO:0000256" key="1">
    <source>
        <dbReference type="ARBA" id="ARBA00004123"/>
    </source>
</evidence>
<comment type="cofactor">
    <cofactor evidence="3">
        <name>heme</name>
        <dbReference type="ChEBI" id="CHEBI:30413"/>
    </cofactor>
</comment>
<evidence type="ECO:0000256" key="2">
    <source>
        <dbReference type="ARBA" id="ARBA00023242"/>
    </source>
</evidence>
<dbReference type="GO" id="GO:0005634">
    <property type="term" value="C:nucleus"/>
    <property type="evidence" value="ECO:0007669"/>
    <property type="project" value="UniProtKB-SubCell"/>
</dbReference>
<protein>
    <submittedName>
        <fullName evidence="5">Uncharacterized protein</fullName>
    </submittedName>
</protein>
<feature type="compositionally biased region" description="Basic and acidic residues" evidence="4">
    <location>
        <begin position="779"/>
        <end position="789"/>
    </location>
</feature>
<comment type="subcellular location">
    <subcellularLocation>
        <location evidence="1">Nucleus</location>
    </subcellularLocation>
</comment>
<keyword evidence="3" id="KW-0479">Metal-binding</keyword>
<comment type="caution">
    <text evidence="5">The sequence shown here is derived from an EMBL/GenBank/DDBJ whole genome shotgun (WGS) entry which is preliminary data.</text>
</comment>
<feature type="region of interest" description="Disordered" evidence="4">
    <location>
        <begin position="1197"/>
        <end position="1269"/>
    </location>
</feature>
<dbReference type="GO" id="GO:0016567">
    <property type="term" value="P:protein ubiquitination"/>
    <property type="evidence" value="ECO:0007669"/>
    <property type="project" value="InterPro"/>
</dbReference>
<evidence type="ECO:0000256" key="3">
    <source>
        <dbReference type="PIRSR" id="PIRSR602401-1"/>
    </source>
</evidence>
<dbReference type="InterPro" id="IPR002401">
    <property type="entry name" value="Cyt_P450_E_grp-I"/>
</dbReference>
<dbReference type="InterPro" id="IPR001128">
    <property type="entry name" value="Cyt_P450"/>
</dbReference>
<dbReference type="InterPro" id="IPR036396">
    <property type="entry name" value="Cyt_P450_sf"/>
</dbReference>
<accession>A0A843U6A7</accession>
<dbReference type="SUPFAM" id="SSF48264">
    <property type="entry name" value="Cytochrome P450"/>
    <property type="match status" value="1"/>
</dbReference>
<feature type="compositionally biased region" description="Basic and acidic residues" evidence="4">
    <location>
        <begin position="589"/>
        <end position="605"/>
    </location>
</feature>
<dbReference type="GO" id="GO:0016705">
    <property type="term" value="F:oxidoreductase activity, acting on paired donors, with incorporation or reduction of molecular oxygen"/>
    <property type="evidence" value="ECO:0007669"/>
    <property type="project" value="InterPro"/>
</dbReference>
<reference evidence="5" key="1">
    <citation type="submission" date="2017-07" db="EMBL/GenBank/DDBJ databases">
        <title>Taro Niue Genome Assembly and Annotation.</title>
        <authorList>
            <person name="Atibalentja N."/>
            <person name="Keating K."/>
            <person name="Fields C.J."/>
        </authorList>
    </citation>
    <scope>NUCLEOTIDE SEQUENCE</scope>
    <source>
        <strain evidence="5">Niue_2</strain>
        <tissue evidence="5">Leaf</tissue>
    </source>
</reference>
<dbReference type="Pfam" id="PF00067">
    <property type="entry name" value="p450"/>
    <property type="match status" value="1"/>
</dbReference>